<name>A0ABV8F398_9ACTN</name>
<dbReference type="Pfam" id="PF13560">
    <property type="entry name" value="HTH_31"/>
    <property type="match status" value="1"/>
</dbReference>
<evidence type="ECO:0000259" key="1">
    <source>
        <dbReference type="SMART" id="SM00530"/>
    </source>
</evidence>
<reference evidence="3" key="1">
    <citation type="journal article" date="2019" name="Int. J. Syst. Evol. Microbiol.">
        <title>The Global Catalogue of Microorganisms (GCM) 10K type strain sequencing project: providing services to taxonomists for standard genome sequencing and annotation.</title>
        <authorList>
            <consortium name="The Broad Institute Genomics Platform"/>
            <consortium name="The Broad Institute Genome Sequencing Center for Infectious Disease"/>
            <person name="Wu L."/>
            <person name="Ma J."/>
        </authorList>
    </citation>
    <scope>NUCLEOTIDE SEQUENCE [LARGE SCALE GENOMIC DNA]</scope>
    <source>
        <strain evidence="3">TBRC 7912</strain>
    </source>
</reference>
<dbReference type="CDD" id="cd00093">
    <property type="entry name" value="HTH_XRE"/>
    <property type="match status" value="1"/>
</dbReference>
<dbReference type="Gene3D" id="3.30.450.180">
    <property type="match status" value="1"/>
</dbReference>
<dbReference type="SUPFAM" id="SSF47413">
    <property type="entry name" value="lambda repressor-like DNA-binding domains"/>
    <property type="match status" value="1"/>
</dbReference>
<accession>A0ABV8F398</accession>
<dbReference type="Gene3D" id="1.10.260.40">
    <property type="entry name" value="lambda repressor-like DNA-binding domains"/>
    <property type="match status" value="1"/>
</dbReference>
<gene>
    <name evidence="2" type="ORF">ACFOYY_22795</name>
</gene>
<organism evidence="2 3">
    <name type="scientific">Streptosporangium jomthongense</name>
    <dbReference type="NCBI Taxonomy" id="1193683"/>
    <lineage>
        <taxon>Bacteria</taxon>
        <taxon>Bacillati</taxon>
        <taxon>Actinomycetota</taxon>
        <taxon>Actinomycetes</taxon>
        <taxon>Streptosporangiales</taxon>
        <taxon>Streptosporangiaceae</taxon>
        <taxon>Streptosporangium</taxon>
    </lineage>
</organism>
<proteinExistence type="predicted"/>
<dbReference type="PANTHER" id="PTHR35010">
    <property type="entry name" value="BLL4672 PROTEIN-RELATED"/>
    <property type="match status" value="1"/>
</dbReference>
<dbReference type="Proteomes" id="UP001595698">
    <property type="component" value="Unassembled WGS sequence"/>
</dbReference>
<evidence type="ECO:0000313" key="2">
    <source>
        <dbReference type="EMBL" id="MFC3982981.1"/>
    </source>
</evidence>
<dbReference type="RefSeq" id="WP_352015288.1">
    <property type="nucleotide sequence ID" value="NZ_JBHSBC010000022.1"/>
</dbReference>
<dbReference type="SMART" id="SM00530">
    <property type="entry name" value="HTH_XRE"/>
    <property type="match status" value="1"/>
</dbReference>
<dbReference type="InterPro" id="IPR041413">
    <property type="entry name" value="MLTR_LBD"/>
</dbReference>
<evidence type="ECO:0000313" key="3">
    <source>
        <dbReference type="Proteomes" id="UP001595698"/>
    </source>
</evidence>
<dbReference type="Pfam" id="PF17765">
    <property type="entry name" value="MLTR_LBD"/>
    <property type="match status" value="1"/>
</dbReference>
<feature type="domain" description="HTH cro/C1-type" evidence="1">
    <location>
        <begin position="19"/>
        <end position="91"/>
    </location>
</feature>
<dbReference type="EMBL" id="JBHSBC010000022">
    <property type="protein sequence ID" value="MFC3982981.1"/>
    <property type="molecule type" value="Genomic_DNA"/>
</dbReference>
<sequence length="278" mass="30504">MTIEAIGDSTRRRERLRDFLRARRARLTPGDVGIPTAGRRRTPGLRREEVALLAGVGVSWYTWLEQGRDITVSTGVLDAIAGALRLGEPERAHLYSLAGLNPPPAGRTPASEVTPELRRLLDGWEGRPAVLRDRNWDVLAFNETARSVFGFAEGAAHNCLVTFFTSPRYLAMRETWVSAAPAVVAAYRADWARFPGDAGFERVVADLGVVSPDFAELWERHEVGVPAQAVNALRHPRAGELFFDATTLTVADRPGLNLVLYDPRPGTGERLAALTRTA</sequence>
<dbReference type="InterPro" id="IPR010982">
    <property type="entry name" value="Lambda_DNA-bd_dom_sf"/>
</dbReference>
<dbReference type="PANTHER" id="PTHR35010:SF3">
    <property type="entry name" value="BLL4873 PROTEIN"/>
    <property type="match status" value="1"/>
</dbReference>
<protein>
    <submittedName>
        <fullName evidence="2">Helix-turn-helix transcriptional regulator</fullName>
    </submittedName>
</protein>
<dbReference type="InterPro" id="IPR001387">
    <property type="entry name" value="Cro/C1-type_HTH"/>
</dbReference>
<comment type="caution">
    <text evidence="2">The sequence shown here is derived from an EMBL/GenBank/DDBJ whole genome shotgun (WGS) entry which is preliminary data.</text>
</comment>
<keyword evidence="3" id="KW-1185">Reference proteome</keyword>